<feature type="chain" id="PRO_5041307724" evidence="1">
    <location>
        <begin position="25"/>
        <end position="188"/>
    </location>
</feature>
<accession>A0AA35XWE8</accession>
<organism evidence="2 3">
    <name type="scientific">Brytella acorum</name>
    <dbReference type="NCBI Taxonomy" id="2959299"/>
    <lineage>
        <taxon>Bacteria</taxon>
        <taxon>Pseudomonadati</taxon>
        <taxon>Pseudomonadota</taxon>
        <taxon>Alphaproteobacteria</taxon>
        <taxon>Acetobacterales</taxon>
        <taxon>Acetobacteraceae</taxon>
        <taxon>Brytella</taxon>
    </lineage>
</organism>
<name>A0AA35XWE8_9PROT</name>
<evidence type="ECO:0000313" key="3">
    <source>
        <dbReference type="Proteomes" id="UP001176960"/>
    </source>
</evidence>
<comment type="caution">
    <text evidence="2">The sequence shown here is derived from an EMBL/GenBank/DDBJ whole genome shotgun (WGS) entry which is preliminary data.</text>
</comment>
<dbReference type="EMBL" id="CATKSH010000008">
    <property type="protein sequence ID" value="CAI9120780.1"/>
    <property type="molecule type" value="Genomic_DNA"/>
</dbReference>
<reference evidence="2" key="1">
    <citation type="submission" date="2023-03" db="EMBL/GenBank/DDBJ databases">
        <authorList>
            <person name="Cleenwerck I."/>
        </authorList>
    </citation>
    <scope>NUCLEOTIDE SEQUENCE</scope>
    <source>
        <strain evidence="2">LMG 32879</strain>
    </source>
</reference>
<keyword evidence="3" id="KW-1185">Reference proteome</keyword>
<proteinExistence type="predicted"/>
<feature type="signal peptide" evidence="1">
    <location>
        <begin position="1"/>
        <end position="24"/>
    </location>
</feature>
<dbReference type="RefSeq" id="WP_289841033.1">
    <property type="nucleotide sequence ID" value="NZ_CATKSH010000008.1"/>
</dbReference>
<evidence type="ECO:0000313" key="2">
    <source>
        <dbReference type="EMBL" id="CAI9120780.1"/>
    </source>
</evidence>
<keyword evidence="1" id="KW-0732">Signal</keyword>
<gene>
    <name evidence="2" type="ORF">LMG32879_001619</name>
</gene>
<dbReference type="AlphaFoldDB" id="A0AA35XWE8"/>
<dbReference type="Proteomes" id="UP001176960">
    <property type="component" value="Unassembled WGS sequence"/>
</dbReference>
<sequence>MTIKRILWLCAALTPTTLVTPAFAQDVNGYPTTGYPEAPPPGGMPQQQAPAQQIPPQMRADITAGMRYPLPANFMPRARQTLQNLSEAGIQPPNSTGLSLQQTIAAMRDTPGVEQILSQQGFTPETFVMGMTAFGMTLAATNGQKLPAEIPSPDPANVKLFHEHPEDVTKLMEAMGTPPQQQGQQPAQ</sequence>
<evidence type="ECO:0000256" key="1">
    <source>
        <dbReference type="SAM" id="SignalP"/>
    </source>
</evidence>
<protein>
    <submittedName>
        <fullName evidence="2">Uncharacterized protein</fullName>
    </submittedName>
</protein>